<dbReference type="EMBL" id="CP001107">
    <property type="protein sequence ID" value="ACR75783.1"/>
    <property type="molecule type" value="Genomic_DNA"/>
</dbReference>
<proteinExistence type="predicted"/>
<dbReference type="KEGG" id="ere:EUBREC_2042"/>
<name>C4ZBQ1_AGARV</name>
<protein>
    <submittedName>
        <fullName evidence="1">Uncharacterized protein</fullName>
    </submittedName>
</protein>
<dbReference type="AlphaFoldDB" id="C4ZBQ1"/>
<evidence type="ECO:0000313" key="1">
    <source>
        <dbReference type="EMBL" id="ACR75783.1"/>
    </source>
</evidence>
<gene>
    <name evidence="1" type="ordered locus">EUBREC_2042</name>
</gene>
<evidence type="ECO:0000313" key="2">
    <source>
        <dbReference type="Proteomes" id="UP000001477"/>
    </source>
</evidence>
<accession>C4ZBQ1</accession>
<sequence length="40" mass="4745">MVDIKNKRAFGFLQRLSKKPIKSSFLFRICPHQQPAEQKQ</sequence>
<dbReference type="Proteomes" id="UP000001477">
    <property type="component" value="Chromosome"/>
</dbReference>
<dbReference type="HOGENOM" id="CLU_3289874_0_0_9"/>
<dbReference type="PaxDb" id="515619-EUBREC_2042"/>
<reference evidence="1 2" key="1">
    <citation type="journal article" date="2009" name="Proc. Natl. Acad. Sci. U.S.A.">
        <title>Characterizing a model human gut microbiota composed of members of its two dominant bacterial phyla.</title>
        <authorList>
            <person name="Mahowald M.A."/>
            <person name="Rey F.E."/>
            <person name="Seedorf H."/>
            <person name="Turnbaugh P.J."/>
            <person name="Fulton R.S."/>
            <person name="Wollam A."/>
            <person name="Shah N."/>
            <person name="Wang C."/>
            <person name="Magrini V."/>
            <person name="Wilson R.K."/>
            <person name="Cantarel B.L."/>
            <person name="Coutinho P.M."/>
            <person name="Henrissat B."/>
            <person name="Crock L.W."/>
            <person name="Russell A."/>
            <person name="Verberkmoes N.C."/>
            <person name="Hettich R.L."/>
            <person name="Gordon J.I."/>
        </authorList>
    </citation>
    <scope>NUCLEOTIDE SEQUENCE [LARGE SCALE GENOMIC DNA]</scope>
    <source>
        <strain evidence="2">ATCC 33656 / DSM 3377 / JCM 17463 / KCTC 5835 / LMG 30912 / VPI 0990</strain>
    </source>
</reference>
<organism evidence="1 2">
    <name type="scientific">Agathobacter rectalis (strain ATCC 33656 / DSM 3377 / JCM 17463 / KCTC 5835 / VPI 0990)</name>
    <name type="common">Eubacterium rectale</name>
    <dbReference type="NCBI Taxonomy" id="515619"/>
    <lineage>
        <taxon>Bacteria</taxon>
        <taxon>Bacillati</taxon>
        <taxon>Bacillota</taxon>
        <taxon>Clostridia</taxon>
        <taxon>Lachnospirales</taxon>
        <taxon>Lachnospiraceae</taxon>
        <taxon>Agathobacter</taxon>
    </lineage>
</organism>